<evidence type="ECO:0000313" key="2">
    <source>
        <dbReference type="Proteomes" id="UP000295388"/>
    </source>
</evidence>
<name>A0A4R6KII4_9ACTN</name>
<protein>
    <submittedName>
        <fullName evidence="1">Uncharacterized protein</fullName>
    </submittedName>
</protein>
<comment type="caution">
    <text evidence="1">The sequence shown here is derived from an EMBL/GenBank/DDBJ whole genome shotgun (WGS) entry which is preliminary data.</text>
</comment>
<organism evidence="1 2">
    <name type="scientific">Kribbella caucasensis</name>
    <dbReference type="NCBI Taxonomy" id="2512215"/>
    <lineage>
        <taxon>Bacteria</taxon>
        <taxon>Bacillati</taxon>
        <taxon>Actinomycetota</taxon>
        <taxon>Actinomycetes</taxon>
        <taxon>Propionibacteriales</taxon>
        <taxon>Kribbellaceae</taxon>
        <taxon>Kribbella</taxon>
    </lineage>
</organism>
<sequence>MAVATISSWESRTNPKLPPAERLHAYALFFSRTSAADGTPRLPRERDLTEAQRDRFQALRQELIELRDAVRGVVDSPAGGSIWAFETGPITIICPEVPANSRSPLAEEGNPNYTETYRYADLDALIELWGQIRAANPGLQVTRWLAAEVVPDQLTGHLIVLGGIGWNQVADRVQRKLKDLPIQQVEVTDLKNGEIFRLSEPGGREFRPQWMEHESVILEAVGAEQIAAEQTEDAWRDGKHRALAEDVAFLARLRNPYSPHGTLTICSGVYSRGVLGAVLALTDATVSERNAAYIASRFPTGSFAMLMKVPVVNGKAGAPDLEVPENRLYEWSPNDDATKRAAGSASSY</sequence>
<accession>A0A4R6KII4</accession>
<dbReference type="Proteomes" id="UP000295388">
    <property type="component" value="Unassembled WGS sequence"/>
</dbReference>
<dbReference type="AlphaFoldDB" id="A0A4R6KII4"/>
<keyword evidence="2" id="KW-1185">Reference proteome</keyword>
<evidence type="ECO:0000313" key="1">
    <source>
        <dbReference type="EMBL" id="TDO50739.1"/>
    </source>
</evidence>
<gene>
    <name evidence="1" type="ORF">EV643_104236</name>
</gene>
<reference evidence="1 2" key="1">
    <citation type="submission" date="2019-03" db="EMBL/GenBank/DDBJ databases">
        <title>Genomic Encyclopedia of Type Strains, Phase III (KMG-III): the genomes of soil and plant-associated and newly described type strains.</title>
        <authorList>
            <person name="Whitman W."/>
        </authorList>
    </citation>
    <scope>NUCLEOTIDE SEQUENCE [LARGE SCALE GENOMIC DNA]</scope>
    <source>
        <strain evidence="1 2">VKM Ac-2527</strain>
    </source>
</reference>
<dbReference type="EMBL" id="SNWQ01000004">
    <property type="protein sequence ID" value="TDO50739.1"/>
    <property type="molecule type" value="Genomic_DNA"/>
</dbReference>
<proteinExistence type="predicted"/>